<dbReference type="Proteomes" id="UP001085076">
    <property type="component" value="Miscellaneous, Linkage group lg05"/>
</dbReference>
<evidence type="ECO:0000256" key="1">
    <source>
        <dbReference type="SAM" id="MobiDB-lite"/>
    </source>
</evidence>
<feature type="compositionally biased region" description="Basic and acidic residues" evidence="1">
    <location>
        <begin position="37"/>
        <end position="48"/>
    </location>
</feature>
<dbReference type="PANTHER" id="PTHR33223">
    <property type="entry name" value="CCHC-TYPE DOMAIN-CONTAINING PROTEIN"/>
    <property type="match status" value="1"/>
</dbReference>
<dbReference type="OrthoDB" id="784947at2759"/>
<accession>A0A9D5CD00</accession>
<reference evidence="3" key="2">
    <citation type="journal article" date="2022" name="Hortic Res">
        <title>The genome of Dioscorea zingiberensis sheds light on the biosynthesis, origin and evolution of the medicinally important diosgenin saponins.</title>
        <authorList>
            <person name="Li Y."/>
            <person name="Tan C."/>
            <person name="Li Z."/>
            <person name="Guo J."/>
            <person name="Li S."/>
            <person name="Chen X."/>
            <person name="Wang C."/>
            <person name="Dai X."/>
            <person name="Yang H."/>
            <person name="Song W."/>
            <person name="Hou L."/>
            <person name="Xu J."/>
            <person name="Tong Z."/>
            <person name="Xu A."/>
            <person name="Yuan X."/>
            <person name="Wang W."/>
            <person name="Yang Q."/>
            <person name="Chen L."/>
            <person name="Sun Z."/>
            <person name="Wang K."/>
            <person name="Pan B."/>
            <person name="Chen J."/>
            <person name="Bao Y."/>
            <person name="Liu F."/>
            <person name="Qi X."/>
            <person name="Gang D.R."/>
            <person name="Wen J."/>
            <person name="Li J."/>
        </authorList>
    </citation>
    <scope>NUCLEOTIDE SEQUENCE</scope>
    <source>
        <strain evidence="3">Dzin_1.0</strain>
    </source>
</reference>
<evidence type="ECO:0000313" key="3">
    <source>
        <dbReference type="EMBL" id="KAJ0970927.1"/>
    </source>
</evidence>
<reference evidence="3" key="1">
    <citation type="submission" date="2021-03" db="EMBL/GenBank/DDBJ databases">
        <authorList>
            <person name="Li Z."/>
            <person name="Yang C."/>
        </authorList>
    </citation>
    <scope>NUCLEOTIDE SEQUENCE</scope>
    <source>
        <strain evidence="3">Dzin_1.0</strain>
        <tissue evidence="3">Leaf</tissue>
    </source>
</reference>
<sequence>MEVPGDRFTAMERQIADLVHSMVAVERHVAQATAPRDPPHRLENREYSATHSPRHHVLPPPRERNHRSLSRSPTPHYLRGRDRSRPDHGYLQRRPASPRGFGSPEPYWDHPSPRHRPPRRDSPQSRPPRHYPYERSPPRYRSPRDYQLRGRSPRRHRSPESYHGERVSDRERVLTHVKMRTSPFIRGNAGGPAPEKFQPPNIRYYDGTTDPYEHVERYCAEIMTNGLNEVVLCRAFPKTLTGIAYDWFRSLPLESIASFRRLTELFFRRFANRRRQMKNPVLLLRCKQMEGESLRDYLDRFREA</sequence>
<feature type="compositionally biased region" description="Basic and acidic residues" evidence="1">
    <location>
        <begin position="131"/>
        <end position="148"/>
    </location>
</feature>
<evidence type="ECO:0000259" key="2">
    <source>
        <dbReference type="Pfam" id="PF03732"/>
    </source>
</evidence>
<name>A0A9D5CD00_9LILI</name>
<feature type="region of interest" description="Disordered" evidence="1">
    <location>
        <begin position="29"/>
        <end position="173"/>
    </location>
</feature>
<dbReference type="InterPro" id="IPR005162">
    <property type="entry name" value="Retrotrans_gag_dom"/>
</dbReference>
<dbReference type="AlphaFoldDB" id="A0A9D5CD00"/>
<proteinExistence type="predicted"/>
<comment type="caution">
    <text evidence="3">The sequence shown here is derived from an EMBL/GenBank/DDBJ whole genome shotgun (WGS) entry which is preliminary data.</text>
</comment>
<organism evidence="3 4">
    <name type="scientific">Dioscorea zingiberensis</name>
    <dbReference type="NCBI Taxonomy" id="325984"/>
    <lineage>
        <taxon>Eukaryota</taxon>
        <taxon>Viridiplantae</taxon>
        <taxon>Streptophyta</taxon>
        <taxon>Embryophyta</taxon>
        <taxon>Tracheophyta</taxon>
        <taxon>Spermatophyta</taxon>
        <taxon>Magnoliopsida</taxon>
        <taxon>Liliopsida</taxon>
        <taxon>Dioscoreales</taxon>
        <taxon>Dioscoreaceae</taxon>
        <taxon>Dioscorea</taxon>
    </lineage>
</organism>
<gene>
    <name evidence="3" type="ORF">J5N97_018886</name>
</gene>
<protein>
    <recommendedName>
        <fullName evidence="2">Retrotransposon gag domain-containing protein</fullName>
    </recommendedName>
</protein>
<feature type="domain" description="Retrotransposon gag" evidence="2">
    <location>
        <begin position="235"/>
        <end position="303"/>
    </location>
</feature>
<feature type="compositionally biased region" description="Basic and acidic residues" evidence="1">
    <location>
        <begin position="79"/>
        <end position="90"/>
    </location>
</feature>
<feature type="compositionally biased region" description="Basic and acidic residues" evidence="1">
    <location>
        <begin position="158"/>
        <end position="173"/>
    </location>
</feature>
<keyword evidence="4" id="KW-1185">Reference proteome</keyword>
<dbReference type="Pfam" id="PF03732">
    <property type="entry name" value="Retrotrans_gag"/>
    <property type="match status" value="1"/>
</dbReference>
<dbReference type="EMBL" id="JAGGNH010000005">
    <property type="protein sequence ID" value="KAJ0970927.1"/>
    <property type="molecule type" value="Genomic_DNA"/>
</dbReference>
<dbReference type="PANTHER" id="PTHR33223:SF10">
    <property type="entry name" value="AMINOTRANSFERASE-LIKE PLANT MOBILE DOMAIN-CONTAINING PROTEIN"/>
    <property type="match status" value="1"/>
</dbReference>
<evidence type="ECO:0000313" key="4">
    <source>
        <dbReference type="Proteomes" id="UP001085076"/>
    </source>
</evidence>